<gene>
    <name evidence="1" type="ORF">SAMN00777080_2779</name>
</gene>
<reference evidence="2" key="1">
    <citation type="submission" date="2017-04" db="EMBL/GenBank/DDBJ databases">
        <authorList>
            <person name="Varghese N."/>
            <person name="Submissions S."/>
        </authorList>
    </citation>
    <scope>NUCLEOTIDE SEQUENCE [LARGE SCALE GENOMIC DNA]</scope>
    <source>
        <strain evidence="2">DSM 16537</strain>
    </source>
</reference>
<evidence type="ECO:0000313" key="2">
    <source>
        <dbReference type="Proteomes" id="UP000192333"/>
    </source>
</evidence>
<keyword evidence="2" id="KW-1185">Reference proteome</keyword>
<protein>
    <submittedName>
        <fullName evidence="1">Uncharacterized protein</fullName>
    </submittedName>
</protein>
<dbReference type="STRING" id="758820.SAMN00777080_2779"/>
<name>A0A1W2H5V8_9BACT</name>
<dbReference type="OrthoDB" id="1097623at2"/>
<accession>A0A1W2H5V8</accession>
<dbReference type="EMBL" id="LT838813">
    <property type="protein sequence ID" value="SMD44164.1"/>
    <property type="molecule type" value="Genomic_DNA"/>
</dbReference>
<dbReference type="RefSeq" id="WP_084120989.1">
    <property type="nucleotide sequence ID" value="NZ_LT838813.1"/>
</dbReference>
<organism evidence="1 2">
    <name type="scientific">Aquiflexum balticum DSM 16537</name>
    <dbReference type="NCBI Taxonomy" id="758820"/>
    <lineage>
        <taxon>Bacteria</taxon>
        <taxon>Pseudomonadati</taxon>
        <taxon>Bacteroidota</taxon>
        <taxon>Cytophagia</taxon>
        <taxon>Cytophagales</taxon>
        <taxon>Cyclobacteriaceae</taxon>
        <taxon>Aquiflexum</taxon>
    </lineage>
</organism>
<dbReference type="Proteomes" id="UP000192333">
    <property type="component" value="Chromosome I"/>
</dbReference>
<dbReference type="AlphaFoldDB" id="A0A1W2H5V8"/>
<evidence type="ECO:0000313" key="1">
    <source>
        <dbReference type="EMBL" id="SMD44164.1"/>
    </source>
</evidence>
<sequence>MNEKPQILTLNLTDKSNSLLVEKGFNLYQGSLGKLVDTKNEKYGFKYHLLNNDFPPNAHEYDIVIVDFSNEETIDYVKSDNQRGKNKTENNSYLICKYPQTIFDPRGLSSHAFLREIREILKKECQIIVFQNKNVDIEYKIVEENGDRPISKGSQVANFYEFIPNFYFQQNKFGKETVVITNNGELTSFLEKYNKDFTYENTFFHPTIWENDEKVPDPRFYPIIQNSNNEIVSYIYLTDKVGVFIFPVLEDNSLFLLDFLETIAPSLHPNIFPYSTQNKWTEKIEYALPNQERLLEEKKKIEQDFKNAIETKNIEIISNYNKYSFLHKILTETGNELVSAVIQFLEWLGFEKIVDMDTQTEGIKEEDIQIETDNGLLVIEVKGIGGTSKDAECSQISKIKYRRAKERGKFDVYGLYIVNHQRHIPAKNRENPPFTKKQLEDSLNEERGLLTTWSLFNLYFDIQNGVISKKEARNVMFNYGLLEFKPQDIKIVDSIKEVFLKGEVFIININGTTLKTGDTLYIEKNNKFRKITILEIKLNDKIVTEISKGEIGIKGNIRVSKNSTVWIKNLP</sequence>
<proteinExistence type="predicted"/>